<dbReference type="PANTHER" id="PTHR14269:SF62">
    <property type="entry name" value="CDP-DIACYLGLYCEROL--GLYCEROL-3-PHOSPHATE 3-PHOSPHATIDYLTRANSFERASE 1, CHLOROPLASTIC"/>
    <property type="match status" value="1"/>
</dbReference>
<protein>
    <recommendedName>
        <fullName evidence="6">CDP-diacylglycerol--glycerol-3-phosphate 3-phosphatidyltransferase</fullName>
        <ecNumber evidence="5">2.7.8.5</ecNumber>
    </recommendedName>
</protein>
<evidence type="ECO:0000256" key="10">
    <source>
        <dbReference type="ARBA" id="ARBA00022989"/>
    </source>
</evidence>
<comment type="pathway">
    <text evidence="3">Lipid metabolism.</text>
</comment>
<keyword evidence="14" id="KW-1208">Phospholipid metabolism</keyword>
<keyword evidence="9 17" id="KW-0812">Transmembrane</keyword>
<comment type="caution">
    <text evidence="18">The sequence shown here is derived from an EMBL/GenBank/DDBJ whole genome shotgun (WGS) entry which is preliminary data.</text>
</comment>
<evidence type="ECO:0000256" key="15">
    <source>
        <dbReference type="ARBA" id="ARBA00048586"/>
    </source>
</evidence>
<dbReference type="InterPro" id="IPR043130">
    <property type="entry name" value="CDP-OH_PTrfase_TM_dom"/>
</dbReference>
<keyword evidence="13" id="KW-0594">Phospholipid biosynthesis</keyword>
<gene>
    <name evidence="18" type="ORF">V0U79_08635</name>
</gene>
<dbReference type="InterPro" id="IPR000462">
    <property type="entry name" value="CDP-OH_P_trans"/>
</dbReference>
<feature type="transmembrane region" description="Helical" evidence="17">
    <location>
        <begin position="139"/>
        <end position="157"/>
    </location>
</feature>
<evidence type="ECO:0000256" key="4">
    <source>
        <dbReference type="ARBA" id="ARBA00010441"/>
    </source>
</evidence>
<evidence type="ECO:0000256" key="7">
    <source>
        <dbReference type="ARBA" id="ARBA00022516"/>
    </source>
</evidence>
<comment type="catalytic activity">
    <reaction evidence="15">
        <text>a CDP-1,2-diacyl-sn-glycerol + sn-glycerol 3-phosphate = a 1,2-diacyl-sn-glycero-3-phospho-(1'-sn-glycero-3'-phosphate) + CMP + H(+)</text>
        <dbReference type="Rhea" id="RHEA:12593"/>
        <dbReference type="ChEBI" id="CHEBI:15378"/>
        <dbReference type="ChEBI" id="CHEBI:57597"/>
        <dbReference type="ChEBI" id="CHEBI:58332"/>
        <dbReference type="ChEBI" id="CHEBI:60110"/>
        <dbReference type="ChEBI" id="CHEBI:60377"/>
        <dbReference type="EC" id="2.7.8.5"/>
    </reaction>
</comment>
<dbReference type="EC" id="2.7.8.5" evidence="5"/>
<feature type="transmembrane region" description="Helical" evidence="17">
    <location>
        <begin position="37"/>
        <end position="61"/>
    </location>
</feature>
<keyword evidence="7" id="KW-0444">Lipid biosynthesis</keyword>
<evidence type="ECO:0000256" key="17">
    <source>
        <dbReference type="SAM" id="Phobius"/>
    </source>
</evidence>
<feature type="transmembrane region" description="Helical" evidence="17">
    <location>
        <begin position="81"/>
        <end position="108"/>
    </location>
</feature>
<dbReference type="RefSeq" id="WP_330199094.1">
    <property type="nucleotide sequence ID" value="NZ_JAZDRP010000004.1"/>
</dbReference>
<comment type="pathway">
    <text evidence="2">Phospholipid metabolism; phosphatidylglycerol biosynthesis; phosphatidylglycerol from CDP-diacylglycerol: step 1/2.</text>
</comment>
<evidence type="ECO:0000256" key="2">
    <source>
        <dbReference type="ARBA" id="ARBA00005042"/>
    </source>
</evidence>
<evidence type="ECO:0000256" key="6">
    <source>
        <dbReference type="ARBA" id="ARBA00014944"/>
    </source>
</evidence>
<keyword evidence="12 17" id="KW-0472">Membrane</keyword>
<accession>A0ABU7LR96</accession>
<evidence type="ECO:0000256" key="11">
    <source>
        <dbReference type="ARBA" id="ARBA00023098"/>
    </source>
</evidence>
<dbReference type="Proteomes" id="UP001354971">
    <property type="component" value="Unassembled WGS sequence"/>
</dbReference>
<feature type="transmembrane region" description="Helical" evidence="17">
    <location>
        <begin position="6"/>
        <end position="25"/>
    </location>
</feature>
<dbReference type="Pfam" id="PF01066">
    <property type="entry name" value="CDP-OH_P_transf"/>
    <property type="match status" value="1"/>
</dbReference>
<keyword evidence="10 17" id="KW-1133">Transmembrane helix</keyword>
<dbReference type="PIRSF" id="PIRSF000847">
    <property type="entry name" value="Phos_ph_gly_syn"/>
    <property type="match status" value="1"/>
</dbReference>
<evidence type="ECO:0000256" key="9">
    <source>
        <dbReference type="ARBA" id="ARBA00022692"/>
    </source>
</evidence>
<dbReference type="InterPro" id="IPR050324">
    <property type="entry name" value="CDP-alcohol_PTase-I"/>
</dbReference>
<dbReference type="PANTHER" id="PTHR14269">
    <property type="entry name" value="CDP-DIACYLGLYCEROL--GLYCEROL-3-PHOSPHATE 3-PHOSPHATIDYLTRANSFERASE-RELATED"/>
    <property type="match status" value="1"/>
</dbReference>
<dbReference type="InterPro" id="IPR004570">
    <property type="entry name" value="Phosphatidylglycerol_P_synth"/>
</dbReference>
<proteinExistence type="inferred from homology"/>
<evidence type="ECO:0000313" key="18">
    <source>
        <dbReference type="EMBL" id="MEE2526431.1"/>
    </source>
</evidence>
<evidence type="ECO:0000313" key="19">
    <source>
        <dbReference type="Proteomes" id="UP001354971"/>
    </source>
</evidence>
<organism evidence="18 19">
    <name type="scientific">Hyphobacterium lacteum</name>
    <dbReference type="NCBI Taxonomy" id="3116575"/>
    <lineage>
        <taxon>Bacteria</taxon>
        <taxon>Pseudomonadati</taxon>
        <taxon>Pseudomonadota</taxon>
        <taxon>Alphaproteobacteria</taxon>
        <taxon>Maricaulales</taxon>
        <taxon>Maricaulaceae</taxon>
        <taxon>Hyphobacterium</taxon>
    </lineage>
</organism>
<evidence type="ECO:0000256" key="8">
    <source>
        <dbReference type="ARBA" id="ARBA00022679"/>
    </source>
</evidence>
<name>A0ABU7LR96_9PROT</name>
<evidence type="ECO:0000256" key="14">
    <source>
        <dbReference type="ARBA" id="ARBA00023264"/>
    </source>
</evidence>
<evidence type="ECO:0000256" key="5">
    <source>
        <dbReference type="ARBA" id="ARBA00013170"/>
    </source>
</evidence>
<keyword evidence="8 16" id="KW-0808">Transferase</keyword>
<evidence type="ECO:0000256" key="1">
    <source>
        <dbReference type="ARBA" id="ARBA00004141"/>
    </source>
</evidence>
<comment type="similarity">
    <text evidence="4 16">Belongs to the CDP-alcohol phosphatidyltransferase class-I family.</text>
</comment>
<keyword evidence="19" id="KW-1185">Reference proteome</keyword>
<dbReference type="InterPro" id="IPR048254">
    <property type="entry name" value="CDP_ALCOHOL_P_TRANSF_CS"/>
</dbReference>
<evidence type="ECO:0000256" key="3">
    <source>
        <dbReference type="ARBA" id="ARBA00005189"/>
    </source>
</evidence>
<sequence length="194" mass="21196">MIFTIPTILTAFRLVAGPLGAFLLWKGLTAQTDAALINWWSYALAFFLAGAATDFLDGWLARRMDQVTAFGALLDPIADKVFIGAFLIVFGIWSGLWMVSAPVAAIIARDVMITWMRLSRLGQEANPVPVSFAAKVKTAAEMGVIAWFFALIVLARIGGDWAYIVWIAMIWVTAALSLYTGLQYVLAQRKTSSG</sequence>
<dbReference type="EMBL" id="JAZDRP010000004">
    <property type="protein sequence ID" value="MEE2526431.1"/>
    <property type="molecule type" value="Genomic_DNA"/>
</dbReference>
<dbReference type="Gene3D" id="1.20.120.1760">
    <property type="match status" value="1"/>
</dbReference>
<evidence type="ECO:0000256" key="12">
    <source>
        <dbReference type="ARBA" id="ARBA00023136"/>
    </source>
</evidence>
<feature type="transmembrane region" description="Helical" evidence="17">
    <location>
        <begin position="163"/>
        <end position="186"/>
    </location>
</feature>
<dbReference type="PROSITE" id="PS00379">
    <property type="entry name" value="CDP_ALCOHOL_P_TRANSF"/>
    <property type="match status" value="1"/>
</dbReference>
<comment type="subcellular location">
    <subcellularLocation>
        <location evidence="1">Membrane</location>
        <topology evidence="1">Multi-pass membrane protein</topology>
    </subcellularLocation>
</comment>
<evidence type="ECO:0000256" key="13">
    <source>
        <dbReference type="ARBA" id="ARBA00023209"/>
    </source>
</evidence>
<evidence type="ECO:0000256" key="16">
    <source>
        <dbReference type="RuleBase" id="RU003750"/>
    </source>
</evidence>
<keyword evidence="11" id="KW-0443">Lipid metabolism</keyword>
<reference evidence="18 19" key="1">
    <citation type="submission" date="2024-01" db="EMBL/GenBank/DDBJ databases">
        <title>Hyphobacterium bacterium isolated from marine sediment.</title>
        <authorList>
            <person name="Zhao S."/>
        </authorList>
    </citation>
    <scope>NUCLEOTIDE SEQUENCE [LARGE SCALE GENOMIC DNA]</scope>
    <source>
        <strain evidence="19">HN65</strain>
    </source>
</reference>